<reference evidence="1" key="1">
    <citation type="submission" date="2018-11" db="EMBL/GenBank/DDBJ databases">
        <title>FDA dAtabase for Regulatory Grade micrObial Sequences (FDA-ARGOS): Supporting development and validation of Infectious Disease Dx tests.</title>
        <authorList>
            <person name="Bliska J."/>
            <person name="Cleland M.-M."/>
            <person name="Tallon L."/>
            <person name="Sadzewicz L."/>
            <person name="Zhao X."/>
            <person name="Vavikolanu K."/>
            <person name="Mehta A."/>
            <person name="Aluvathingal J."/>
            <person name="Nadendla S."/>
            <person name="Yan Y."/>
            <person name="Sichtig H."/>
        </authorList>
    </citation>
    <scope>NUCLEOTIDE SEQUENCE [LARGE SCALE GENOMIC DNA]</scope>
    <source>
        <strain evidence="1">FDAARGOS_581</strain>
    </source>
</reference>
<name>A0ABN5R4D9_YERPU</name>
<proteinExistence type="predicted"/>
<dbReference type="EMBL" id="CP033713">
    <property type="protein sequence ID" value="AYW91073.1"/>
    <property type="molecule type" value="Genomic_DNA"/>
</dbReference>
<dbReference type="Proteomes" id="UP000268669">
    <property type="component" value="Chromosome"/>
</dbReference>
<evidence type="ECO:0000313" key="1">
    <source>
        <dbReference type="EMBL" id="AYW91073.1"/>
    </source>
</evidence>
<accession>A0ABN5R4D9</accession>
<keyword evidence="2" id="KW-1185">Reference proteome</keyword>
<sequence>MRIIEATVISGPNTPACQYGLNITHSFSPCYIPVTLQDAGTLAALAHPSHLVLLTLKINKRLEINEPHP</sequence>
<evidence type="ECO:0000313" key="2">
    <source>
        <dbReference type="Proteomes" id="UP000268669"/>
    </source>
</evidence>
<protein>
    <submittedName>
        <fullName evidence="1">Uncharacterized protein</fullName>
    </submittedName>
</protein>
<gene>
    <name evidence="1" type="ORF">EGX47_06865</name>
</gene>
<organism evidence="1 2">
    <name type="scientific">Yersinia pseudotuberculosis</name>
    <dbReference type="NCBI Taxonomy" id="633"/>
    <lineage>
        <taxon>Bacteria</taxon>
        <taxon>Pseudomonadati</taxon>
        <taxon>Pseudomonadota</taxon>
        <taxon>Gammaproteobacteria</taxon>
        <taxon>Enterobacterales</taxon>
        <taxon>Yersiniaceae</taxon>
        <taxon>Yersinia</taxon>
    </lineage>
</organism>